<gene>
    <name evidence="2" type="primary">LOC102808019</name>
</gene>
<accession>A0ABM0MF25</accession>
<name>A0ABM0MF25_SACKO</name>
<dbReference type="RefSeq" id="XP_006818616.1">
    <property type="nucleotide sequence ID" value="XM_006818553.1"/>
</dbReference>
<sequence length="248" mass="28537">MDRTMYTKEWKHALDELPFKDIDQIVTTLLGHDNGSTVSEVHALIEQKGTDYMDGRLKQLGFTDSLVRSHIIGRLELNSLKSECKDKISVSDIKNFIRTKRTYLHPEDRRLIEAVVTHVINEVPSEALSNAEVICESDRICIVFYCGNEKNSYKVKRRDGKDIFIVENEEKLRWPQIECQGSISVSDIEHFIKVNHKYLHPEDIKLLQAAVTNVIKEVPSEALSNGEVICESERIYIVFYCGDKENTH</sequence>
<reference evidence="2" key="1">
    <citation type="submission" date="2025-08" db="UniProtKB">
        <authorList>
            <consortium name="RefSeq"/>
        </authorList>
    </citation>
    <scope>IDENTIFICATION</scope>
    <source>
        <tissue evidence="2">Testes</tissue>
    </source>
</reference>
<organism evidence="1 2">
    <name type="scientific">Saccoglossus kowalevskii</name>
    <name type="common">Acorn worm</name>
    <dbReference type="NCBI Taxonomy" id="10224"/>
    <lineage>
        <taxon>Eukaryota</taxon>
        <taxon>Metazoa</taxon>
        <taxon>Hemichordata</taxon>
        <taxon>Enteropneusta</taxon>
        <taxon>Harrimaniidae</taxon>
        <taxon>Saccoglossus</taxon>
    </lineage>
</organism>
<evidence type="ECO:0000313" key="2">
    <source>
        <dbReference type="RefSeq" id="XP_006818616.1"/>
    </source>
</evidence>
<keyword evidence="1" id="KW-1185">Reference proteome</keyword>
<dbReference type="GeneID" id="102808019"/>
<proteinExistence type="predicted"/>
<protein>
    <submittedName>
        <fullName evidence="2">Uncharacterized protein LOC102808019</fullName>
    </submittedName>
</protein>
<evidence type="ECO:0000313" key="1">
    <source>
        <dbReference type="Proteomes" id="UP000694865"/>
    </source>
</evidence>
<dbReference type="Proteomes" id="UP000694865">
    <property type="component" value="Unplaced"/>
</dbReference>